<dbReference type="Gene3D" id="3.40.220.10">
    <property type="entry name" value="Leucine Aminopeptidase, subunit E, domain 1"/>
    <property type="match status" value="1"/>
</dbReference>
<dbReference type="Proteomes" id="UP001168528">
    <property type="component" value="Unassembled WGS sequence"/>
</dbReference>
<dbReference type="InterPro" id="IPR043472">
    <property type="entry name" value="Macro_dom-like"/>
</dbReference>
<evidence type="ECO:0000313" key="3">
    <source>
        <dbReference type="Proteomes" id="UP001168528"/>
    </source>
</evidence>
<evidence type="ECO:0000259" key="1">
    <source>
        <dbReference type="PROSITE" id="PS51154"/>
    </source>
</evidence>
<dbReference type="EMBL" id="JAUKPO010000090">
    <property type="protein sequence ID" value="MDO1451771.1"/>
    <property type="molecule type" value="Genomic_DNA"/>
</dbReference>
<sequence>MLHQLIRYIKRLQIETLKPFGKQATTPLKLSICEQNKEIALHLAEFFKGEPGVEILCGNILYLAAHAIVSPANSFGDMGGGLDKAIDDFYGGEAQARVQKEIREKYWGELPVGTAAILEMHTPKFPFLIVAPTMRIPGNVSRTINAYLAMRAILVAVLKYNLDRGNKIIHIALSSLCTGVGGMPYVEAAEQMLVAYKTIIHEEWRATVHPSIAPYVLGPKWIRTEKK</sequence>
<gene>
    <name evidence="2" type="ORF">Q0590_36190</name>
</gene>
<protein>
    <submittedName>
        <fullName evidence="2">Macro domain-containing protein</fullName>
    </submittedName>
</protein>
<proteinExistence type="predicted"/>
<dbReference type="PROSITE" id="PS51154">
    <property type="entry name" value="MACRO"/>
    <property type="match status" value="1"/>
</dbReference>
<name>A0ABT8RI37_9BACT</name>
<dbReference type="SUPFAM" id="SSF52949">
    <property type="entry name" value="Macro domain-like"/>
    <property type="match status" value="1"/>
</dbReference>
<feature type="domain" description="Macro" evidence="1">
    <location>
        <begin position="40"/>
        <end position="227"/>
    </location>
</feature>
<dbReference type="RefSeq" id="WP_302042568.1">
    <property type="nucleotide sequence ID" value="NZ_JAUKPO010000090.1"/>
</dbReference>
<dbReference type="SMART" id="SM00506">
    <property type="entry name" value="A1pp"/>
    <property type="match status" value="1"/>
</dbReference>
<evidence type="ECO:0000313" key="2">
    <source>
        <dbReference type="EMBL" id="MDO1451771.1"/>
    </source>
</evidence>
<keyword evidence="3" id="KW-1185">Reference proteome</keyword>
<dbReference type="Pfam" id="PF01661">
    <property type="entry name" value="Macro"/>
    <property type="match status" value="1"/>
</dbReference>
<accession>A0ABT8RI37</accession>
<reference evidence="2" key="1">
    <citation type="submission" date="2023-07" db="EMBL/GenBank/DDBJ databases">
        <title>The genome sequence of Rhodocytophaga aerolata KACC 12507.</title>
        <authorList>
            <person name="Zhang X."/>
        </authorList>
    </citation>
    <scope>NUCLEOTIDE SEQUENCE</scope>
    <source>
        <strain evidence="2">KACC 12507</strain>
    </source>
</reference>
<organism evidence="2 3">
    <name type="scientific">Rhodocytophaga aerolata</name>
    <dbReference type="NCBI Taxonomy" id="455078"/>
    <lineage>
        <taxon>Bacteria</taxon>
        <taxon>Pseudomonadati</taxon>
        <taxon>Bacteroidota</taxon>
        <taxon>Cytophagia</taxon>
        <taxon>Cytophagales</taxon>
        <taxon>Rhodocytophagaceae</taxon>
        <taxon>Rhodocytophaga</taxon>
    </lineage>
</organism>
<dbReference type="InterPro" id="IPR002589">
    <property type="entry name" value="Macro_dom"/>
</dbReference>
<comment type="caution">
    <text evidence="2">The sequence shown here is derived from an EMBL/GenBank/DDBJ whole genome shotgun (WGS) entry which is preliminary data.</text>
</comment>